<feature type="domain" description="N-acetyltransferase" evidence="1">
    <location>
        <begin position="11"/>
        <end position="184"/>
    </location>
</feature>
<dbReference type="SUPFAM" id="SSF55729">
    <property type="entry name" value="Acyl-CoA N-acyltransferases (Nat)"/>
    <property type="match status" value="1"/>
</dbReference>
<organism evidence="2 3">
    <name type="scientific">candidate division TA06 bacterium</name>
    <dbReference type="NCBI Taxonomy" id="2250710"/>
    <lineage>
        <taxon>Bacteria</taxon>
        <taxon>Bacteria division TA06</taxon>
    </lineage>
</organism>
<proteinExistence type="predicted"/>
<dbReference type="InterPro" id="IPR016181">
    <property type="entry name" value="Acyl_CoA_acyltransferase"/>
</dbReference>
<dbReference type="EMBL" id="JACQXR010000043">
    <property type="protein sequence ID" value="MBI4726311.1"/>
    <property type="molecule type" value="Genomic_DNA"/>
</dbReference>
<dbReference type="GO" id="GO:0016747">
    <property type="term" value="F:acyltransferase activity, transferring groups other than amino-acyl groups"/>
    <property type="evidence" value="ECO:0007669"/>
    <property type="project" value="InterPro"/>
</dbReference>
<evidence type="ECO:0000313" key="3">
    <source>
        <dbReference type="Proteomes" id="UP000736328"/>
    </source>
</evidence>
<comment type="caution">
    <text evidence="2">The sequence shown here is derived from an EMBL/GenBank/DDBJ whole genome shotgun (WGS) entry which is preliminary data.</text>
</comment>
<reference evidence="2" key="1">
    <citation type="submission" date="2020-07" db="EMBL/GenBank/DDBJ databases">
        <title>Huge and variable diversity of episymbiotic CPR bacteria and DPANN archaea in groundwater ecosystems.</title>
        <authorList>
            <person name="He C.Y."/>
            <person name="Keren R."/>
            <person name="Whittaker M."/>
            <person name="Farag I.F."/>
            <person name="Doudna J."/>
            <person name="Cate J.H.D."/>
            <person name="Banfield J.F."/>
        </authorList>
    </citation>
    <scope>NUCLEOTIDE SEQUENCE</scope>
    <source>
        <strain evidence="2">NC_groundwater_1520_Pr4_B-0.1um_53_5</strain>
    </source>
</reference>
<dbReference type="Proteomes" id="UP000736328">
    <property type="component" value="Unassembled WGS sequence"/>
</dbReference>
<accession>A0A933I869</accession>
<dbReference type="InterPro" id="IPR000182">
    <property type="entry name" value="GNAT_dom"/>
</dbReference>
<gene>
    <name evidence="2" type="ORF">HY768_03645</name>
</gene>
<protein>
    <recommendedName>
        <fullName evidence="1">N-acetyltransferase domain-containing protein</fullName>
    </recommendedName>
</protein>
<name>A0A933I869_UNCT6</name>
<dbReference type="PANTHER" id="PTHR41368">
    <property type="entry name" value="PROTEIN YGHO"/>
    <property type="match status" value="1"/>
</dbReference>
<evidence type="ECO:0000313" key="2">
    <source>
        <dbReference type="EMBL" id="MBI4726311.1"/>
    </source>
</evidence>
<dbReference type="InterPro" id="IPR039968">
    <property type="entry name" value="BcerS-like"/>
</dbReference>
<dbReference type="PANTHER" id="PTHR41368:SF1">
    <property type="entry name" value="PROTEIN YGHO"/>
    <property type="match status" value="1"/>
</dbReference>
<sequence>MLSQRAEQKGITFRSINKRRFDQEVKIFKEVYNQAWSKNWGFVPLTEAEIDHYAKSFKDIVEPDYVIFAFDGDKPVGSLWALPDYNYAIKRLNGKMGPWEMIKFLWHKRQITHARVMTAGVIKDYQKRGIEAGLVSRVFENAVKKGTKTGELSWVLENNLMMNRLGEAVGAKVYKTYRVYQKNI</sequence>
<dbReference type="Gene3D" id="3.40.630.30">
    <property type="match status" value="1"/>
</dbReference>
<dbReference type="AlphaFoldDB" id="A0A933I869"/>
<evidence type="ECO:0000259" key="1">
    <source>
        <dbReference type="PROSITE" id="PS51186"/>
    </source>
</evidence>
<dbReference type="PROSITE" id="PS51186">
    <property type="entry name" value="GNAT"/>
    <property type="match status" value="1"/>
</dbReference>